<dbReference type="Gene3D" id="3.30.230.10">
    <property type="match status" value="1"/>
</dbReference>
<dbReference type="InterPro" id="IPR008269">
    <property type="entry name" value="Lon_proteolytic"/>
</dbReference>
<dbReference type="Pfam" id="PF13654">
    <property type="entry name" value="AAA_32"/>
    <property type="match status" value="1"/>
</dbReference>
<gene>
    <name evidence="6" type="ORF">A2Z21_03540</name>
</gene>
<dbReference type="PANTHER" id="PTHR10046">
    <property type="entry name" value="ATP DEPENDENT LON PROTEASE FAMILY MEMBER"/>
    <property type="match status" value="1"/>
</dbReference>
<dbReference type="InterPro" id="IPR046844">
    <property type="entry name" value="Lon-like_helical"/>
</dbReference>
<accession>A0A1F5UW05</accession>
<keyword evidence="3" id="KW-0175">Coiled coil</keyword>
<proteinExistence type="inferred from homology"/>
<name>A0A1F5UW05_FRAXR</name>
<dbReference type="GO" id="GO:0004176">
    <property type="term" value="F:ATP-dependent peptidase activity"/>
    <property type="evidence" value="ECO:0007669"/>
    <property type="project" value="UniProtKB-UniRule"/>
</dbReference>
<dbReference type="GO" id="GO:0006508">
    <property type="term" value="P:proteolysis"/>
    <property type="evidence" value="ECO:0007669"/>
    <property type="project" value="UniProtKB-KW"/>
</dbReference>
<evidence type="ECO:0000256" key="4">
    <source>
        <dbReference type="SAM" id="MobiDB-lite"/>
    </source>
</evidence>
<dbReference type="InterPro" id="IPR041699">
    <property type="entry name" value="AAA_32"/>
</dbReference>
<dbReference type="PROSITE" id="PS51786">
    <property type="entry name" value="LON_PROTEOLYTIC"/>
    <property type="match status" value="1"/>
</dbReference>
<evidence type="ECO:0000259" key="5">
    <source>
        <dbReference type="PROSITE" id="PS51786"/>
    </source>
</evidence>
<protein>
    <recommendedName>
        <fullName evidence="2">endopeptidase La</fullName>
        <ecNumber evidence="2">3.4.21.53</ecNumber>
    </recommendedName>
</protein>
<feature type="region of interest" description="Disordered" evidence="4">
    <location>
        <begin position="790"/>
        <end position="809"/>
    </location>
</feature>
<feature type="non-terminal residue" evidence="6">
    <location>
        <position position="809"/>
    </location>
</feature>
<dbReference type="SUPFAM" id="SSF54211">
    <property type="entry name" value="Ribosomal protein S5 domain 2-like"/>
    <property type="match status" value="1"/>
</dbReference>
<feature type="active site" evidence="2">
    <location>
        <position position="699"/>
    </location>
</feature>
<dbReference type="Proteomes" id="UP000179157">
    <property type="component" value="Unassembled WGS sequence"/>
</dbReference>
<dbReference type="SUPFAM" id="SSF52540">
    <property type="entry name" value="P-loop containing nucleoside triphosphate hydrolases"/>
    <property type="match status" value="1"/>
</dbReference>
<reference evidence="6 7" key="1">
    <citation type="journal article" date="2016" name="Nat. Commun.">
        <title>Thousands of microbial genomes shed light on interconnected biogeochemical processes in an aquifer system.</title>
        <authorList>
            <person name="Anantharaman K."/>
            <person name="Brown C.T."/>
            <person name="Hug L.A."/>
            <person name="Sharon I."/>
            <person name="Castelle C.J."/>
            <person name="Probst A.J."/>
            <person name="Thomas B.C."/>
            <person name="Singh A."/>
            <person name="Wilkins M.J."/>
            <person name="Karaoz U."/>
            <person name="Brodie E.L."/>
            <person name="Williams K.H."/>
            <person name="Hubbard S.S."/>
            <person name="Banfield J.F."/>
        </authorList>
    </citation>
    <scope>NUCLEOTIDE SEQUENCE [LARGE SCALE GENOMIC DNA]</scope>
    <source>
        <strain evidence="7">RBG_16_55_9</strain>
    </source>
</reference>
<comment type="catalytic activity">
    <reaction evidence="2">
        <text>Hydrolysis of proteins in presence of ATP.</text>
        <dbReference type="EC" id="3.4.21.53"/>
    </reaction>
</comment>
<dbReference type="InterPro" id="IPR020568">
    <property type="entry name" value="Ribosomal_Su5_D2-typ_SF"/>
</dbReference>
<evidence type="ECO:0000313" key="6">
    <source>
        <dbReference type="EMBL" id="OGF55339.1"/>
    </source>
</evidence>
<dbReference type="Pfam" id="PF20436">
    <property type="entry name" value="LonB_AAA-LID"/>
    <property type="match status" value="1"/>
</dbReference>
<dbReference type="EMBL" id="MFGX01000058">
    <property type="protein sequence ID" value="OGF55339.1"/>
    <property type="molecule type" value="Genomic_DNA"/>
</dbReference>
<comment type="similarity">
    <text evidence="2">Belongs to the peptidase S16 family.</text>
</comment>
<feature type="coiled-coil region" evidence="3">
    <location>
        <begin position="200"/>
        <end position="227"/>
    </location>
</feature>
<dbReference type="EC" id="3.4.21.53" evidence="2"/>
<dbReference type="InterPro" id="IPR046843">
    <property type="entry name" value="LonB_AAA-LID"/>
</dbReference>
<dbReference type="InterPro" id="IPR027065">
    <property type="entry name" value="Lon_Prtase"/>
</dbReference>
<dbReference type="GO" id="GO:0005524">
    <property type="term" value="F:ATP binding"/>
    <property type="evidence" value="ECO:0007669"/>
    <property type="project" value="InterPro"/>
</dbReference>
<dbReference type="Gene3D" id="1.10.8.60">
    <property type="match status" value="1"/>
</dbReference>
<dbReference type="Pfam" id="PF20437">
    <property type="entry name" value="LonC_helical"/>
    <property type="match status" value="1"/>
</dbReference>
<feature type="domain" description="Lon proteolytic" evidence="5">
    <location>
        <begin position="566"/>
        <end position="761"/>
    </location>
</feature>
<organism evidence="6 7">
    <name type="scientific">Fraserbacteria sp. (strain RBG_16_55_9)</name>
    <dbReference type="NCBI Taxonomy" id="1817864"/>
    <lineage>
        <taxon>Bacteria</taxon>
        <taxon>Candidatus Fraseribacteriota</taxon>
    </lineage>
</organism>
<comment type="caution">
    <text evidence="6">The sequence shown here is derived from an EMBL/GenBank/DDBJ whole genome shotgun (WGS) entry which is preliminary data.</text>
</comment>
<keyword evidence="2" id="KW-0720">Serine protease</keyword>
<dbReference type="Gene3D" id="3.40.50.300">
    <property type="entry name" value="P-loop containing nucleotide triphosphate hydrolases"/>
    <property type="match status" value="2"/>
</dbReference>
<dbReference type="PRINTS" id="PR00830">
    <property type="entry name" value="ENDOLAPTASE"/>
</dbReference>
<feature type="active site" evidence="2">
    <location>
        <position position="656"/>
    </location>
</feature>
<keyword evidence="2" id="KW-0378">Hydrolase</keyword>
<sequence>MNRELTPKQLRRVFAPRELGCETTEDHPLLTGIIGQERAVKALRFGLDIQAVGFNTYVAGLPGIGKMTAIQAFLEEFAKQKETPPDWCYANNFAAPDQPKVLKLPAGRGRELQRDLKHFIDQARREIPKAFDSEEYNSRREEIAKGLNQQREAVLQRLNTRATQAGFTLQGTPLGVMVVPVLGGRPLSDAEFLALPASAREDLESRREQLQEELKVAMKQAREFERAAQVKLQELDQQVVLFVVGGLIEDLFEKYKDLPEIGEHLQALQKDIQENIEVFKGSSTSAQPSSDGGPAMPWLQDLPFRKYQVHVLVGNSEQQGAPVVLELNPSHSNLFGRIEKETLFGALYTDFTMIQDGALHRANGGYLILPAEDVLNNLFSWDGLKRALRSREIQIEEMGERLGYIATKSLRPQPIPLDVKVILVGHPSLYYLLHSYDEEFPELFKVKADFDTRMDCTEENIRDFISFLCTLCQKEKLRHLDASAIGKMLEYAARRAEDQEKLSTHFGAMADLVREANFWAAQQGSAYVTDVHIQRALEEKVYRSSLLHNRIQEMMSAGTILIDTMDRAVGQVNGLSVIHLGDYEFGRPVRITASVGPGREGIIDIEREVELGGPIHSKGVMILSGYLSHKYAQGMPLSLGARLVFEQSYEGIEGDSASSTELYALLSALSGLPIKQSIAVTGSVNQHGQIQPIGGVNEKIESFFELCNAKGLTGDQGVMIPASNVRHLMLREDVVEVARSGKFHVWAVSTIDEGMEVLTGIPAGERGSNGKFPKNTVNFRVDQRLRKMAESLHEPPEEGVAQRMRAKAP</sequence>
<evidence type="ECO:0000256" key="3">
    <source>
        <dbReference type="SAM" id="Coils"/>
    </source>
</evidence>
<evidence type="ECO:0000256" key="2">
    <source>
        <dbReference type="PROSITE-ProRule" id="PRU01122"/>
    </source>
</evidence>
<evidence type="ECO:0000313" key="7">
    <source>
        <dbReference type="Proteomes" id="UP000179157"/>
    </source>
</evidence>
<dbReference type="GO" id="GO:0030163">
    <property type="term" value="P:protein catabolic process"/>
    <property type="evidence" value="ECO:0007669"/>
    <property type="project" value="InterPro"/>
</dbReference>
<dbReference type="AlphaFoldDB" id="A0A1F5UW05"/>
<dbReference type="InterPro" id="IPR014721">
    <property type="entry name" value="Ribsml_uS5_D2-typ_fold_subgr"/>
</dbReference>
<dbReference type="GO" id="GO:0004252">
    <property type="term" value="F:serine-type endopeptidase activity"/>
    <property type="evidence" value="ECO:0007669"/>
    <property type="project" value="UniProtKB-UniRule"/>
</dbReference>
<dbReference type="STRING" id="1817864.A2Z21_03540"/>
<keyword evidence="1 2" id="KW-0645">Protease</keyword>
<evidence type="ECO:0000256" key="1">
    <source>
        <dbReference type="ARBA" id="ARBA00022670"/>
    </source>
</evidence>
<dbReference type="InterPro" id="IPR027417">
    <property type="entry name" value="P-loop_NTPase"/>
</dbReference>
<dbReference type="Pfam" id="PF05362">
    <property type="entry name" value="Lon_C"/>
    <property type="match status" value="1"/>
</dbReference>